<dbReference type="SUPFAM" id="SSF52540">
    <property type="entry name" value="P-loop containing nucleoside triphosphate hydrolases"/>
    <property type="match status" value="1"/>
</dbReference>
<protein>
    <recommendedName>
        <fullName evidence="3">NAD dependent epimerase/dehydratase</fullName>
    </recommendedName>
</protein>
<evidence type="ECO:0008006" key="3">
    <source>
        <dbReference type="Google" id="ProtNLM"/>
    </source>
</evidence>
<dbReference type="AlphaFoldDB" id="A0A8H6KKD7"/>
<evidence type="ECO:0000313" key="1">
    <source>
        <dbReference type="EMBL" id="KAF6832346.1"/>
    </source>
</evidence>
<keyword evidence="2" id="KW-1185">Reference proteome</keyword>
<reference evidence="1" key="1">
    <citation type="journal article" date="2020" name="Phytopathology">
        <title>Genome Sequence Resources of Colletotrichum truncatum, C. plurivorum, C. musicola, and C. sojae: Four Species Pathogenic to Soybean (Glycine max).</title>
        <authorList>
            <person name="Rogerio F."/>
            <person name="Boufleur T.R."/>
            <person name="Ciampi-Guillardi M."/>
            <person name="Sukno S.A."/>
            <person name="Thon M.R."/>
            <person name="Massola Junior N.S."/>
            <person name="Baroncelli R."/>
        </authorList>
    </citation>
    <scope>NUCLEOTIDE SEQUENCE</scope>
    <source>
        <strain evidence="1">LFN0074</strain>
    </source>
</reference>
<accession>A0A8H6KKD7</accession>
<dbReference type="InterPro" id="IPR027417">
    <property type="entry name" value="P-loop_NTPase"/>
</dbReference>
<organism evidence="1 2">
    <name type="scientific">Colletotrichum musicola</name>
    <dbReference type="NCBI Taxonomy" id="2175873"/>
    <lineage>
        <taxon>Eukaryota</taxon>
        <taxon>Fungi</taxon>
        <taxon>Dikarya</taxon>
        <taxon>Ascomycota</taxon>
        <taxon>Pezizomycotina</taxon>
        <taxon>Sordariomycetes</taxon>
        <taxon>Hypocreomycetidae</taxon>
        <taxon>Glomerellales</taxon>
        <taxon>Glomerellaceae</taxon>
        <taxon>Colletotrichum</taxon>
        <taxon>Colletotrichum orchidearum species complex</taxon>
    </lineage>
</organism>
<dbReference type="EMBL" id="WIGM01000239">
    <property type="protein sequence ID" value="KAF6832346.1"/>
    <property type="molecule type" value="Genomic_DNA"/>
</dbReference>
<dbReference type="OrthoDB" id="408152at2759"/>
<name>A0A8H6KKD7_9PEZI</name>
<proteinExistence type="predicted"/>
<dbReference type="Gene3D" id="3.40.50.300">
    <property type="entry name" value="P-loop containing nucleotide triphosphate hydrolases"/>
    <property type="match status" value="1"/>
</dbReference>
<dbReference type="PANTHER" id="PTHR36978">
    <property type="entry name" value="P-LOOP CONTAINING NUCLEOTIDE TRIPHOSPHATE HYDROLASE"/>
    <property type="match status" value="1"/>
</dbReference>
<sequence length="228" mass="25245">MKVLILGLPRTGTQSLADALTQLGISPVYHMRHVASSSHQALWLSAISSNLPPFASPTQPPSNPYTLSGWEKILSEYEAVSDYPAALFPQSLAAAYPDCPIIYSTRSSESWAASMRDTLIHAHKNRTGASPMAELASAYHSASWDNDFEKNGRECFERHDAAVRALAKDGRKFLEFRPGDGWGPLCEFLGVDVPDVPFPRSDDWVEYKKHVQRERAEREKDGEVAAAN</sequence>
<dbReference type="Pfam" id="PF17784">
    <property type="entry name" value="Sulfotransfer_4"/>
    <property type="match status" value="1"/>
</dbReference>
<dbReference type="InterPro" id="IPR040632">
    <property type="entry name" value="Sulfotransfer_4"/>
</dbReference>
<dbReference type="Proteomes" id="UP000639643">
    <property type="component" value="Unassembled WGS sequence"/>
</dbReference>
<dbReference type="PANTHER" id="PTHR36978:SF4">
    <property type="entry name" value="P-LOOP CONTAINING NUCLEOSIDE TRIPHOSPHATE HYDROLASE PROTEIN"/>
    <property type="match status" value="1"/>
</dbReference>
<gene>
    <name evidence="1" type="ORF">CMUS01_06960</name>
</gene>
<comment type="caution">
    <text evidence="1">The sequence shown here is derived from an EMBL/GenBank/DDBJ whole genome shotgun (WGS) entry which is preliminary data.</text>
</comment>
<evidence type="ECO:0000313" key="2">
    <source>
        <dbReference type="Proteomes" id="UP000639643"/>
    </source>
</evidence>